<comment type="caution">
    <text evidence="1">The sequence shown here is derived from an EMBL/GenBank/DDBJ whole genome shotgun (WGS) entry which is preliminary data.</text>
</comment>
<evidence type="ECO:0008006" key="3">
    <source>
        <dbReference type="Google" id="ProtNLM"/>
    </source>
</evidence>
<dbReference type="OrthoDB" id="3359487at2759"/>
<dbReference type="GeneID" id="64623775"/>
<feature type="non-terminal residue" evidence="1">
    <location>
        <position position="95"/>
    </location>
</feature>
<organism evidence="1 2">
    <name type="scientific">Suillus subaureus</name>
    <dbReference type="NCBI Taxonomy" id="48587"/>
    <lineage>
        <taxon>Eukaryota</taxon>
        <taxon>Fungi</taxon>
        <taxon>Dikarya</taxon>
        <taxon>Basidiomycota</taxon>
        <taxon>Agaricomycotina</taxon>
        <taxon>Agaricomycetes</taxon>
        <taxon>Agaricomycetidae</taxon>
        <taxon>Boletales</taxon>
        <taxon>Suillineae</taxon>
        <taxon>Suillaceae</taxon>
        <taxon>Suillus</taxon>
    </lineage>
</organism>
<name>A0A9P7DQ04_9AGAM</name>
<proteinExistence type="predicted"/>
<reference evidence="1" key="1">
    <citation type="journal article" date="2020" name="New Phytol.">
        <title>Comparative genomics reveals dynamic genome evolution in host specialist ectomycorrhizal fungi.</title>
        <authorList>
            <person name="Lofgren L.A."/>
            <person name="Nguyen N.H."/>
            <person name="Vilgalys R."/>
            <person name="Ruytinx J."/>
            <person name="Liao H.L."/>
            <person name="Branco S."/>
            <person name="Kuo A."/>
            <person name="LaButti K."/>
            <person name="Lipzen A."/>
            <person name="Andreopoulos W."/>
            <person name="Pangilinan J."/>
            <person name="Riley R."/>
            <person name="Hundley H."/>
            <person name="Na H."/>
            <person name="Barry K."/>
            <person name="Grigoriev I.V."/>
            <person name="Stajich J.E."/>
            <person name="Kennedy P.G."/>
        </authorList>
    </citation>
    <scope>NUCLEOTIDE SEQUENCE</scope>
    <source>
        <strain evidence="1">MN1</strain>
    </source>
</reference>
<sequence>VFKDAMTFFSHSTPNLTTVIPTINHIDEMLLAHESSSSLNSTVQSALTLGKKILDCYYSLTDKSDVYRVAMVLHPHHKLQYFRMALWDQDWIKTA</sequence>
<dbReference type="RefSeq" id="XP_041185869.1">
    <property type="nucleotide sequence ID" value="XM_041329758.1"/>
</dbReference>
<protein>
    <recommendedName>
        <fullName evidence="3">hAT-like transposase RNase-H fold domain-containing protein</fullName>
    </recommendedName>
</protein>
<dbReference type="EMBL" id="JABBWG010000117">
    <property type="protein sequence ID" value="KAG1800172.1"/>
    <property type="molecule type" value="Genomic_DNA"/>
</dbReference>
<gene>
    <name evidence="1" type="ORF">BJ212DRAFT_1255023</name>
</gene>
<evidence type="ECO:0000313" key="2">
    <source>
        <dbReference type="Proteomes" id="UP000807769"/>
    </source>
</evidence>
<keyword evidence="2" id="KW-1185">Reference proteome</keyword>
<feature type="non-terminal residue" evidence="1">
    <location>
        <position position="1"/>
    </location>
</feature>
<evidence type="ECO:0000313" key="1">
    <source>
        <dbReference type="EMBL" id="KAG1800172.1"/>
    </source>
</evidence>
<accession>A0A9P7DQ04</accession>
<dbReference type="AlphaFoldDB" id="A0A9P7DQ04"/>
<dbReference type="Proteomes" id="UP000807769">
    <property type="component" value="Unassembled WGS sequence"/>
</dbReference>